<dbReference type="InterPro" id="IPR007838">
    <property type="entry name" value="Cell_div_ZapA-like"/>
</dbReference>
<dbReference type="GO" id="GO:0005829">
    <property type="term" value="C:cytosol"/>
    <property type="evidence" value="ECO:0007669"/>
    <property type="project" value="TreeGrafter"/>
</dbReference>
<evidence type="ECO:0000256" key="2">
    <source>
        <dbReference type="ARBA" id="ARBA00015195"/>
    </source>
</evidence>
<dbReference type="PANTHER" id="PTHR34981:SF1">
    <property type="entry name" value="CELL DIVISION PROTEIN ZAPA"/>
    <property type="match status" value="1"/>
</dbReference>
<dbReference type="GO" id="GO:0030428">
    <property type="term" value="C:cell septum"/>
    <property type="evidence" value="ECO:0007669"/>
    <property type="project" value="TreeGrafter"/>
</dbReference>
<evidence type="ECO:0000313" key="10">
    <source>
        <dbReference type="EMBL" id="SMB98959.1"/>
    </source>
</evidence>
<name>A0A1W1W012_9FIRM</name>
<comment type="subunit">
    <text evidence="8">Homodimer. Interacts with FtsZ.</text>
</comment>
<dbReference type="InterPro" id="IPR036192">
    <property type="entry name" value="Cell_div_ZapA-like_sf"/>
</dbReference>
<dbReference type="STRING" id="698762.SAMN00808754_2651"/>
<dbReference type="OrthoDB" id="9808604at2"/>
<sequence length="92" mass="10526">MAEAKAKEEGVNRIPVTIFDQEYILKGAEPPEYLQALAAYVDRKMRQISERCPHYPPVKVAVLAALNIADELNKIQQDYETLIKLIQEERKA</sequence>
<dbReference type="Gene3D" id="6.10.250.790">
    <property type="match status" value="1"/>
</dbReference>
<evidence type="ECO:0000256" key="8">
    <source>
        <dbReference type="ARBA" id="ARBA00026068"/>
    </source>
</evidence>
<keyword evidence="5" id="KW-0717">Septation</keyword>
<dbReference type="GO" id="GO:0000921">
    <property type="term" value="P:septin ring assembly"/>
    <property type="evidence" value="ECO:0007669"/>
    <property type="project" value="TreeGrafter"/>
</dbReference>
<keyword evidence="11" id="KW-1185">Reference proteome</keyword>
<comment type="subcellular location">
    <subcellularLocation>
        <location evidence="1">Cytoplasm</location>
    </subcellularLocation>
</comment>
<dbReference type="Pfam" id="PF05164">
    <property type="entry name" value="ZapA"/>
    <property type="match status" value="1"/>
</dbReference>
<dbReference type="GO" id="GO:0000917">
    <property type="term" value="P:division septum assembly"/>
    <property type="evidence" value="ECO:0007669"/>
    <property type="project" value="UniProtKB-KW"/>
</dbReference>
<dbReference type="PANTHER" id="PTHR34981">
    <property type="entry name" value="CELL DIVISION PROTEIN ZAPA"/>
    <property type="match status" value="1"/>
</dbReference>
<evidence type="ECO:0000256" key="7">
    <source>
        <dbReference type="ARBA" id="ARBA00024910"/>
    </source>
</evidence>
<dbReference type="GO" id="GO:0043093">
    <property type="term" value="P:FtsZ-dependent cytokinesis"/>
    <property type="evidence" value="ECO:0007669"/>
    <property type="project" value="TreeGrafter"/>
</dbReference>
<dbReference type="EMBL" id="LT838272">
    <property type="protein sequence ID" value="SMB98959.1"/>
    <property type="molecule type" value="Genomic_DNA"/>
</dbReference>
<evidence type="ECO:0000256" key="3">
    <source>
        <dbReference type="ARBA" id="ARBA00022490"/>
    </source>
</evidence>
<proteinExistence type="predicted"/>
<organism evidence="10 11">
    <name type="scientific">Thermanaeromonas toyohensis ToBE</name>
    <dbReference type="NCBI Taxonomy" id="698762"/>
    <lineage>
        <taxon>Bacteria</taxon>
        <taxon>Bacillati</taxon>
        <taxon>Bacillota</taxon>
        <taxon>Clostridia</taxon>
        <taxon>Neomoorellales</taxon>
        <taxon>Neomoorellaceae</taxon>
        <taxon>Thermanaeromonas</taxon>
    </lineage>
</organism>
<dbReference type="SUPFAM" id="SSF102829">
    <property type="entry name" value="Cell division protein ZapA-like"/>
    <property type="match status" value="1"/>
</dbReference>
<dbReference type="RefSeq" id="WP_084666339.1">
    <property type="nucleotide sequence ID" value="NZ_LT838272.1"/>
</dbReference>
<evidence type="ECO:0000313" key="11">
    <source>
        <dbReference type="Proteomes" id="UP000192569"/>
    </source>
</evidence>
<dbReference type="GO" id="GO:0032153">
    <property type="term" value="C:cell division site"/>
    <property type="evidence" value="ECO:0007669"/>
    <property type="project" value="TreeGrafter"/>
</dbReference>
<reference evidence="10 11" key="1">
    <citation type="submission" date="2017-04" db="EMBL/GenBank/DDBJ databases">
        <authorList>
            <person name="Afonso C.L."/>
            <person name="Miller P.J."/>
            <person name="Scott M.A."/>
            <person name="Spackman E."/>
            <person name="Goraichik I."/>
            <person name="Dimitrov K.M."/>
            <person name="Suarez D.L."/>
            <person name="Swayne D.E."/>
        </authorList>
    </citation>
    <scope>NUCLEOTIDE SEQUENCE [LARGE SCALE GENOMIC DNA]</scope>
    <source>
        <strain evidence="10 11">ToBE</strain>
    </source>
</reference>
<evidence type="ECO:0000256" key="9">
    <source>
        <dbReference type="ARBA" id="ARBA00033158"/>
    </source>
</evidence>
<keyword evidence="6" id="KW-0131">Cell cycle</keyword>
<evidence type="ECO:0000256" key="6">
    <source>
        <dbReference type="ARBA" id="ARBA00023306"/>
    </source>
</evidence>
<comment type="function">
    <text evidence="7">Activator of cell division through the inhibition of FtsZ GTPase activity, therefore promoting FtsZ assembly into bundles of protofilaments necessary for the formation of the division Z ring. It is recruited early at mid-cell but it is not essential for cell division.</text>
</comment>
<dbReference type="Proteomes" id="UP000192569">
    <property type="component" value="Chromosome I"/>
</dbReference>
<evidence type="ECO:0000256" key="4">
    <source>
        <dbReference type="ARBA" id="ARBA00022618"/>
    </source>
</evidence>
<protein>
    <recommendedName>
        <fullName evidence="2">Cell division protein ZapA</fullName>
    </recommendedName>
    <alternativeName>
        <fullName evidence="9">Z ring-associated protein ZapA</fullName>
    </alternativeName>
</protein>
<dbReference type="InterPro" id="IPR053712">
    <property type="entry name" value="Bac_CellDiv_Activator"/>
</dbReference>
<evidence type="ECO:0000256" key="1">
    <source>
        <dbReference type="ARBA" id="ARBA00004496"/>
    </source>
</evidence>
<keyword evidence="3" id="KW-0963">Cytoplasm</keyword>
<dbReference type="AlphaFoldDB" id="A0A1W1W012"/>
<accession>A0A1W1W012</accession>
<keyword evidence="4 10" id="KW-0132">Cell division</keyword>
<evidence type="ECO:0000256" key="5">
    <source>
        <dbReference type="ARBA" id="ARBA00023210"/>
    </source>
</evidence>
<gene>
    <name evidence="10" type="ORF">SAMN00808754_2651</name>
</gene>